<dbReference type="GO" id="GO:0034975">
    <property type="term" value="P:protein folding in endoplasmic reticulum"/>
    <property type="evidence" value="ECO:0007669"/>
    <property type="project" value="InterPro"/>
</dbReference>
<dbReference type="GO" id="GO:0015035">
    <property type="term" value="F:protein-disulfide reductase activity"/>
    <property type="evidence" value="ECO:0007669"/>
    <property type="project" value="InterPro"/>
</dbReference>
<evidence type="ECO:0000256" key="17">
    <source>
        <dbReference type="PIRSR" id="PIRSR017205-2"/>
    </source>
</evidence>
<dbReference type="InterPro" id="IPR007266">
    <property type="entry name" value="Ero1"/>
</dbReference>
<dbReference type="PANTHER" id="PTHR12613:SF0">
    <property type="entry name" value="ERO1-LIKE PROTEIN"/>
    <property type="match status" value="1"/>
</dbReference>
<feature type="binding site" evidence="17">
    <location>
        <position position="187"/>
    </location>
    <ligand>
        <name>FAD</name>
        <dbReference type="ChEBI" id="CHEBI:57692"/>
    </ligand>
</feature>
<comment type="subcellular location">
    <subcellularLocation>
        <location evidence="2">Endoplasmic reticulum membrane</location>
        <topology evidence="2">Peripheral membrane protein</topology>
        <orientation evidence="2">Lumenal side</orientation>
    </subcellularLocation>
</comment>
<keyword evidence="13 18" id="KW-1015">Disulfide bond</keyword>
<evidence type="ECO:0000256" key="7">
    <source>
        <dbReference type="ARBA" id="ARBA00022729"/>
    </source>
</evidence>
<dbReference type="GO" id="GO:0005789">
    <property type="term" value="C:endoplasmic reticulum membrane"/>
    <property type="evidence" value="ECO:0007669"/>
    <property type="project" value="UniProtKB-SubCell"/>
</dbReference>
<keyword evidence="9 17" id="KW-0274">FAD</keyword>
<comment type="similarity">
    <text evidence="3">Belongs to the EROs family.</text>
</comment>
<dbReference type="EMBL" id="JAPEUY010000006">
    <property type="protein sequence ID" value="KAJ4372493.1"/>
    <property type="molecule type" value="Genomic_DNA"/>
</dbReference>
<feature type="binding site" evidence="17">
    <location>
        <position position="87"/>
    </location>
    <ligand>
        <name>FAD</name>
        <dbReference type="ChEBI" id="CHEBI:57692"/>
    </ligand>
</feature>
<evidence type="ECO:0000256" key="9">
    <source>
        <dbReference type="ARBA" id="ARBA00022827"/>
    </source>
</evidence>
<proteinExistence type="inferred from homology"/>
<accession>A0A9W8YAT3</accession>
<keyword evidence="7" id="KW-0732">Signal</keyword>
<keyword evidence="15" id="KW-0676">Redox-active center</keyword>
<comment type="subunit">
    <text evidence="4">May function both as a monomer and a homodimer.</text>
</comment>
<evidence type="ECO:0000256" key="16">
    <source>
        <dbReference type="PIRSR" id="PIRSR017205-1"/>
    </source>
</evidence>
<evidence type="ECO:0000256" key="10">
    <source>
        <dbReference type="ARBA" id="ARBA00022982"/>
    </source>
</evidence>
<keyword evidence="5" id="KW-0813">Transport</keyword>
<feature type="binding site" evidence="17">
    <location>
        <position position="98"/>
    </location>
    <ligand>
        <name>FAD</name>
        <dbReference type="ChEBI" id="CHEBI:57692"/>
    </ligand>
</feature>
<evidence type="ECO:0000256" key="18">
    <source>
        <dbReference type="PIRSR" id="PIRSR017205-3"/>
    </source>
</evidence>
<evidence type="ECO:0000256" key="6">
    <source>
        <dbReference type="ARBA" id="ARBA00022630"/>
    </source>
</evidence>
<feature type="binding site" evidence="17">
    <location>
        <position position="184"/>
    </location>
    <ligand>
        <name>FAD</name>
        <dbReference type="ChEBI" id="CHEBI:57692"/>
    </ligand>
</feature>
<evidence type="ECO:0000256" key="3">
    <source>
        <dbReference type="ARBA" id="ARBA00008277"/>
    </source>
</evidence>
<keyword evidence="8" id="KW-0256">Endoplasmic reticulum</keyword>
<evidence type="ECO:0000313" key="21">
    <source>
        <dbReference type="Proteomes" id="UP001140560"/>
    </source>
</evidence>
<dbReference type="GO" id="GO:0016972">
    <property type="term" value="F:thiol oxidase activity"/>
    <property type="evidence" value="ECO:0007669"/>
    <property type="project" value="InterPro"/>
</dbReference>
<keyword evidence="14" id="KW-0325">Glycoprotein</keyword>
<evidence type="ECO:0000256" key="15">
    <source>
        <dbReference type="ARBA" id="ARBA00023284"/>
    </source>
</evidence>
<name>A0A9W8YAT3_9PLEO</name>
<reference evidence="20" key="1">
    <citation type="submission" date="2022-10" db="EMBL/GenBank/DDBJ databases">
        <title>Tapping the CABI collections for fungal endophytes: first genome assemblies for Collariella, Neodidymelliopsis, Ascochyta clinopodiicola, Didymella pomorum, Didymosphaeria variabile, Neocosmospora piperis and Neocucurbitaria cava.</title>
        <authorList>
            <person name="Hill R."/>
        </authorList>
    </citation>
    <scope>NUCLEOTIDE SEQUENCE</scope>
    <source>
        <strain evidence="20">IMI 356814</strain>
    </source>
</reference>
<evidence type="ECO:0000256" key="12">
    <source>
        <dbReference type="ARBA" id="ARBA00023136"/>
    </source>
</evidence>
<evidence type="ECO:0000256" key="8">
    <source>
        <dbReference type="ARBA" id="ARBA00022824"/>
    </source>
</evidence>
<feature type="binding site" evidence="17">
    <location>
        <position position="85"/>
    </location>
    <ligand>
        <name>FAD</name>
        <dbReference type="ChEBI" id="CHEBI:57692"/>
    </ligand>
</feature>
<keyword evidence="11" id="KW-0560">Oxidoreductase</keyword>
<evidence type="ECO:0000256" key="1">
    <source>
        <dbReference type="ARBA" id="ARBA00001974"/>
    </source>
</evidence>
<evidence type="ECO:0000256" key="5">
    <source>
        <dbReference type="ARBA" id="ARBA00022448"/>
    </source>
</evidence>
<keyword evidence="12" id="KW-0472">Membrane</keyword>
<keyword evidence="21" id="KW-1185">Reference proteome</keyword>
<feature type="region of interest" description="Disordered" evidence="19">
    <location>
        <begin position="15"/>
        <end position="45"/>
    </location>
</feature>
<feature type="disulfide bond" description="Redox-active" evidence="18">
    <location>
        <begin position="313"/>
        <end position="316"/>
    </location>
</feature>
<dbReference type="OrthoDB" id="269384at2759"/>
<comment type="caution">
    <text evidence="20">The sequence shown here is derived from an EMBL/GenBank/DDBJ whole genome shotgun (WGS) entry which is preliminary data.</text>
</comment>
<keyword evidence="10" id="KW-0249">Electron transport</keyword>
<feature type="compositionally biased region" description="Acidic residues" evidence="19">
    <location>
        <begin position="417"/>
        <end position="430"/>
    </location>
</feature>
<dbReference type="GO" id="GO:0071949">
    <property type="term" value="F:FAD binding"/>
    <property type="evidence" value="ECO:0007669"/>
    <property type="project" value="InterPro"/>
</dbReference>
<dbReference type="InterPro" id="IPR037192">
    <property type="entry name" value="ERO1-like_sf"/>
</dbReference>
<evidence type="ECO:0000256" key="14">
    <source>
        <dbReference type="ARBA" id="ARBA00023180"/>
    </source>
</evidence>
<evidence type="ECO:0000313" key="20">
    <source>
        <dbReference type="EMBL" id="KAJ4372493.1"/>
    </source>
</evidence>
<evidence type="ECO:0000256" key="2">
    <source>
        <dbReference type="ARBA" id="ARBA00004367"/>
    </source>
</evidence>
<sequence>MAYIPLVWRAKELGKLEGPTAQHPGKKQQREERKRPLHGSLGEDVDESCVVEYDDECDQRDYCVPEDESATAKGDYVSLVENPERFTGYAGVGAQQVWEAIYRENCFSKPPKVAPSTGKSAPLGGFGNQQQMFAANQLRNVIKEQGMQQKVQSAIAHGTPVERLDPVEFDDTCLEKRVFHRVISGMHASISTHLCWDYLNQTTGRWGPNLTCYEQRLHNFPERISNIYFNYALVMRAVGKIKQHIQDYSFCSEDPEQDRFTKDSVLRLASALPSGPEIFDETIMFQDPDTIALKEDFRNRFRNVSRIMDCVGCDKCRLWGKLQTNGYGTALKVLFEFDENDSSKDPPLRRTELVALINTMDRLSHSLSAIKEFRRMVEEREGVSRAIVPETEKEVLKTRRALEGFDGEATAKSEIAADTDTDTDDDVDDGMPDFRRDWDARNMTLSEEFWAEFNLVRRTFWYVLWQWTQLPGRL</sequence>
<gene>
    <name evidence="20" type="primary">ERO1</name>
    <name evidence="20" type="ORF">N0V83_004267</name>
</gene>
<dbReference type="SUPFAM" id="SSF110019">
    <property type="entry name" value="ERO1-like"/>
    <property type="match status" value="1"/>
</dbReference>
<feature type="region of interest" description="Disordered" evidence="19">
    <location>
        <begin position="411"/>
        <end position="430"/>
    </location>
</feature>
<dbReference type="Proteomes" id="UP001140560">
    <property type="component" value="Unassembled WGS sequence"/>
</dbReference>
<keyword evidence="6" id="KW-0285">Flavoprotein</keyword>
<dbReference type="PANTHER" id="PTHR12613">
    <property type="entry name" value="ERO1-RELATED"/>
    <property type="match status" value="1"/>
</dbReference>
<dbReference type="Pfam" id="PF04137">
    <property type="entry name" value="ERO1"/>
    <property type="match status" value="1"/>
</dbReference>
<feature type="binding site" evidence="17">
    <location>
        <position position="216"/>
    </location>
    <ligand>
        <name>FAD</name>
        <dbReference type="ChEBI" id="CHEBI:57692"/>
    </ligand>
</feature>
<evidence type="ECO:0000256" key="13">
    <source>
        <dbReference type="ARBA" id="ARBA00023157"/>
    </source>
</evidence>
<evidence type="ECO:0000256" key="11">
    <source>
        <dbReference type="ARBA" id="ARBA00023002"/>
    </source>
</evidence>
<evidence type="ECO:0000256" key="4">
    <source>
        <dbReference type="ARBA" id="ARBA00011802"/>
    </source>
</evidence>
<dbReference type="AlphaFoldDB" id="A0A9W8YAT3"/>
<feature type="active site" description="Nucleophile" evidence="16">
    <location>
        <position position="313"/>
    </location>
</feature>
<comment type="cofactor">
    <cofactor evidence="1 17">
        <name>FAD</name>
        <dbReference type="ChEBI" id="CHEBI:57692"/>
    </cofactor>
</comment>
<feature type="active site" evidence="16">
    <location>
        <position position="316"/>
    </location>
</feature>
<organism evidence="20 21">
    <name type="scientific">Neocucurbitaria cava</name>
    <dbReference type="NCBI Taxonomy" id="798079"/>
    <lineage>
        <taxon>Eukaryota</taxon>
        <taxon>Fungi</taxon>
        <taxon>Dikarya</taxon>
        <taxon>Ascomycota</taxon>
        <taxon>Pezizomycotina</taxon>
        <taxon>Dothideomycetes</taxon>
        <taxon>Pleosporomycetidae</taxon>
        <taxon>Pleosporales</taxon>
        <taxon>Pleosporineae</taxon>
        <taxon>Cucurbitariaceae</taxon>
        <taxon>Neocucurbitaria</taxon>
    </lineage>
</organism>
<evidence type="ECO:0000256" key="19">
    <source>
        <dbReference type="SAM" id="MobiDB-lite"/>
    </source>
</evidence>
<dbReference type="PIRSF" id="PIRSF017205">
    <property type="entry name" value="ERO1"/>
    <property type="match status" value="1"/>
</dbReference>
<protein>
    <submittedName>
        <fullName evidence="20">Endoplasmic oxidoreductin-1</fullName>
    </submittedName>
</protein>